<evidence type="ECO:0000313" key="1">
    <source>
        <dbReference type="EMBL" id="WIM85715.1"/>
    </source>
</evidence>
<protein>
    <submittedName>
        <fullName evidence="1">Uncharacterized protein</fullName>
    </submittedName>
</protein>
<keyword evidence="2" id="KW-1185">Reference proteome</keyword>
<reference evidence="1 2" key="1">
    <citation type="journal article" date="2023" name="Microbiol. Resour. Announc.">
        <title>Complete Genome Sequence of Mycobacterium wuenschmanii, a novel Nontuberculous Mycobacterium Isolated from a captive population of Amazon Milk Frogs.</title>
        <authorList>
            <person name="Hicks J."/>
            <person name="Zeineldin M."/>
            <person name="Ward H."/>
            <person name="Wuenschmann A."/>
            <person name="Camp P."/>
            <person name="Farrell D."/>
            <person name="Lehman K."/>
            <person name="Thacker T."/>
            <person name="Cuthbert E."/>
        </authorList>
    </citation>
    <scope>NUCLEOTIDE SEQUENCE [LARGE SCALE GENOMIC DNA]</scope>
    <source>
        <strain evidence="1 2">Wuenschmanii</strain>
    </source>
</reference>
<evidence type="ECO:0000313" key="2">
    <source>
        <dbReference type="Proteomes" id="UP001236585"/>
    </source>
</evidence>
<dbReference type="Proteomes" id="UP001236585">
    <property type="component" value="Chromosome"/>
</dbReference>
<organism evidence="1 2">
    <name type="scientific">Candidatus Mycobacterium wuenschmannii</name>
    <dbReference type="NCBI Taxonomy" id="3027808"/>
    <lineage>
        <taxon>Bacteria</taxon>
        <taxon>Bacillati</taxon>
        <taxon>Actinomycetota</taxon>
        <taxon>Actinomycetes</taxon>
        <taxon>Mycobacteriales</taxon>
        <taxon>Mycobacteriaceae</taxon>
        <taxon>Mycobacterium</taxon>
    </lineage>
</organism>
<dbReference type="RefSeq" id="WP_285184731.1">
    <property type="nucleotide sequence ID" value="NZ_CP126981.1"/>
</dbReference>
<gene>
    <name evidence="1" type="ORF">PT015_12155</name>
</gene>
<sequence length="249" mass="27610">MSIASFSGPYADGFKLHESLEWHDPDIDCTLVVSTPTADRVLWAEYAGGALRNYRKHSVECALDTEALRSGADTVMFFAVVDQAGRTVAGLRAIGPLQSAEDSHALVEWAGQPSQHAVRQMIDDRAPFGILEMKSAWATDDPERSHRITEAMARSAFHMMTLLGNQFCMATAAAYALNRWRSSGGVVSSIPATPYPSERYQTKMMWWDRNDFVNHAKPEQVSKILTETQFLARRFDGTSAFDQRASAAT</sequence>
<dbReference type="EMBL" id="CP126981">
    <property type="protein sequence ID" value="WIM85715.1"/>
    <property type="molecule type" value="Genomic_DNA"/>
</dbReference>
<accession>A0ABY8VQ00</accession>
<proteinExistence type="predicted"/>
<name>A0ABY8VQ00_9MYCO</name>